<keyword evidence="2" id="KW-1185">Reference proteome</keyword>
<dbReference type="Proteomes" id="UP001642260">
    <property type="component" value="Unassembled WGS sequence"/>
</dbReference>
<dbReference type="EMBL" id="CAKOAT010832932">
    <property type="protein sequence ID" value="CAH8389430.1"/>
    <property type="molecule type" value="Genomic_DNA"/>
</dbReference>
<sequence length="83" mass="9900">MFIVNTNQQKINIGRYEYRRADGVQIKKKPIEVTAPRRNSMMRPYYLKGLVINNCRPYPFKIEALKEEAHLNTCFKHFILCTH</sequence>
<dbReference type="InterPro" id="IPR036703">
    <property type="entry name" value="MOB_kinase_act_sf"/>
</dbReference>
<comment type="caution">
    <text evidence="1">The sequence shown here is derived from an EMBL/GenBank/DDBJ whole genome shotgun (WGS) entry which is preliminary data.</text>
</comment>
<feature type="non-terminal residue" evidence="1">
    <location>
        <position position="83"/>
    </location>
</feature>
<protein>
    <submittedName>
        <fullName evidence="1">Uncharacterized protein</fullName>
    </submittedName>
</protein>
<dbReference type="SUPFAM" id="SSF101152">
    <property type="entry name" value="Mob1/phocein"/>
    <property type="match status" value="1"/>
</dbReference>
<proteinExistence type="predicted"/>
<gene>
    <name evidence="1" type="ORF">ERUC_LOCUS41913</name>
</gene>
<accession>A0ABC8M2P0</accession>
<name>A0ABC8M2P0_ERUVS</name>
<reference evidence="1 2" key="1">
    <citation type="submission" date="2022-03" db="EMBL/GenBank/DDBJ databases">
        <authorList>
            <person name="Macdonald S."/>
            <person name="Ahmed S."/>
            <person name="Newling K."/>
        </authorList>
    </citation>
    <scope>NUCLEOTIDE SEQUENCE [LARGE SCALE GENOMIC DNA]</scope>
</reference>
<evidence type="ECO:0000313" key="2">
    <source>
        <dbReference type="Proteomes" id="UP001642260"/>
    </source>
</evidence>
<evidence type="ECO:0000313" key="1">
    <source>
        <dbReference type="EMBL" id="CAH8389430.1"/>
    </source>
</evidence>
<dbReference type="AlphaFoldDB" id="A0ABC8M2P0"/>
<organism evidence="1 2">
    <name type="scientific">Eruca vesicaria subsp. sativa</name>
    <name type="common">Garden rocket</name>
    <name type="synonym">Eruca sativa</name>
    <dbReference type="NCBI Taxonomy" id="29727"/>
    <lineage>
        <taxon>Eukaryota</taxon>
        <taxon>Viridiplantae</taxon>
        <taxon>Streptophyta</taxon>
        <taxon>Embryophyta</taxon>
        <taxon>Tracheophyta</taxon>
        <taxon>Spermatophyta</taxon>
        <taxon>Magnoliopsida</taxon>
        <taxon>eudicotyledons</taxon>
        <taxon>Gunneridae</taxon>
        <taxon>Pentapetalae</taxon>
        <taxon>rosids</taxon>
        <taxon>malvids</taxon>
        <taxon>Brassicales</taxon>
        <taxon>Brassicaceae</taxon>
        <taxon>Brassiceae</taxon>
        <taxon>Eruca</taxon>
    </lineage>
</organism>